<evidence type="ECO:0000313" key="2">
    <source>
        <dbReference type="Proteomes" id="UP000554482"/>
    </source>
</evidence>
<accession>A0A7J6VNY8</accession>
<dbReference type="Proteomes" id="UP000554482">
    <property type="component" value="Unassembled WGS sequence"/>
</dbReference>
<feature type="non-terminal residue" evidence="1">
    <location>
        <position position="50"/>
    </location>
</feature>
<proteinExistence type="predicted"/>
<protein>
    <submittedName>
        <fullName evidence="1">Uncharacterized protein</fullName>
    </submittedName>
</protein>
<name>A0A7J6VNY8_THATH</name>
<keyword evidence="2" id="KW-1185">Reference proteome</keyword>
<sequence>YTNNLLLFCSCDCVSTKKKSVRLWSVPLAGGMELNDSFDHSSEVRASQQF</sequence>
<dbReference type="EMBL" id="JABWDY010029548">
    <property type="protein sequence ID" value="KAF5186278.1"/>
    <property type="molecule type" value="Genomic_DNA"/>
</dbReference>
<reference evidence="1 2" key="1">
    <citation type="submission" date="2020-06" db="EMBL/GenBank/DDBJ databases">
        <title>Transcriptomic and genomic resources for Thalictrum thalictroides and T. hernandezii: Facilitating candidate gene discovery in an emerging model plant lineage.</title>
        <authorList>
            <person name="Arias T."/>
            <person name="Riano-Pachon D.M."/>
            <person name="Di Stilio V.S."/>
        </authorList>
    </citation>
    <scope>NUCLEOTIDE SEQUENCE [LARGE SCALE GENOMIC DNA]</scope>
    <source>
        <strain evidence="2">cv. WT478/WT964</strain>
        <tissue evidence="1">Leaves</tissue>
    </source>
</reference>
<gene>
    <name evidence="1" type="ORF">FRX31_024135</name>
</gene>
<dbReference type="AlphaFoldDB" id="A0A7J6VNY8"/>
<evidence type="ECO:0000313" key="1">
    <source>
        <dbReference type="EMBL" id="KAF5186278.1"/>
    </source>
</evidence>
<comment type="caution">
    <text evidence="1">The sequence shown here is derived from an EMBL/GenBank/DDBJ whole genome shotgun (WGS) entry which is preliminary data.</text>
</comment>
<organism evidence="1 2">
    <name type="scientific">Thalictrum thalictroides</name>
    <name type="common">Rue-anemone</name>
    <name type="synonym">Anemone thalictroides</name>
    <dbReference type="NCBI Taxonomy" id="46969"/>
    <lineage>
        <taxon>Eukaryota</taxon>
        <taxon>Viridiplantae</taxon>
        <taxon>Streptophyta</taxon>
        <taxon>Embryophyta</taxon>
        <taxon>Tracheophyta</taxon>
        <taxon>Spermatophyta</taxon>
        <taxon>Magnoliopsida</taxon>
        <taxon>Ranunculales</taxon>
        <taxon>Ranunculaceae</taxon>
        <taxon>Thalictroideae</taxon>
        <taxon>Thalictrum</taxon>
    </lineage>
</organism>